<organism evidence="2 3">
    <name type="scientific">Parendozoicomonas callyspongiae</name>
    <dbReference type="NCBI Taxonomy" id="2942213"/>
    <lineage>
        <taxon>Bacteria</taxon>
        <taxon>Pseudomonadati</taxon>
        <taxon>Pseudomonadota</taxon>
        <taxon>Gammaproteobacteria</taxon>
        <taxon>Oceanospirillales</taxon>
        <taxon>Endozoicomonadaceae</taxon>
        <taxon>Parendozoicomonas</taxon>
    </lineage>
</organism>
<evidence type="ECO:0000313" key="3">
    <source>
        <dbReference type="Proteomes" id="UP001203338"/>
    </source>
</evidence>
<dbReference type="EMBL" id="JAMFLX010000043">
    <property type="protein sequence ID" value="MCL6272064.1"/>
    <property type="molecule type" value="Genomic_DNA"/>
</dbReference>
<evidence type="ECO:0000313" key="2">
    <source>
        <dbReference type="EMBL" id="MCL6272064.1"/>
    </source>
</evidence>
<name>A0ABT0PKZ5_9GAMM</name>
<proteinExistence type="predicted"/>
<feature type="compositionally biased region" description="Basic and acidic residues" evidence="1">
    <location>
        <begin position="2105"/>
        <end position="2122"/>
    </location>
</feature>
<gene>
    <name evidence="2" type="ORF">M3P05_19260</name>
</gene>
<protein>
    <submittedName>
        <fullName evidence="2">Uncharacterized protein</fullName>
    </submittedName>
</protein>
<comment type="caution">
    <text evidence="2">The sequence shown here is derived from an EMBL/GenBank/DDBJ whole genome shotgun (WGS) entry which is preliminary data.</text>
</comment>
<dbReference type="InterPro" id="IPR011990">
    <property type="entry name" value="TPR-like_helical_dom_sf"/>
</dbReference>
<feature type="region of interest" description="Disordered" evidence="1">
    <location>
        <begin position="1452"/>
        <end position="1513"/>
    </location>
</feature>
<dbReference type="SUPFAM" id="SSF81901">
    <property type="entry name" value="HCP-like"/>
    <property type="match status" value="1"/>
</dbReference>
<feature type="region of interest" description="Disordered" evidence="1">
    <location>
        <begin position="1"/>
        <end position="28"/>
    </location>
</feature>
<reference evidence="2 3" key="1">
    <citation type="submission" date="2022-05" db="EMBL/GenBank/DDBJ databases">
        <authorList>
            <person name="Park J.-S."/>
        </authorList>
    </citation>
    <scope>NUCLEOTIDE SEQUENCE [LARGE SCALE GENOMIC DNA]</scope>
    <source>
        <strain evidence="2 3">2012CJ34-2</strain>
    </source>
</reference>
<sequence>MNIWPARPPKPHIDIDEGGRKTASADATIKQQGALQEESLQSGSPFSIEDKKITERQLQIGADPSTSLSVTKQPVFYRSFADLASAQEYEPKYFKDIQNLIERWRKHNDANSCEELSLYLKEYAKLCHFLFTNQLSTSQHLKTYGKNVEEILHKLPRPILEAAPPFIHTLRGIAVLKKNRNKAEENFKSGFAKGDGESALWLGMLSLRSNPDQAIEAFQLACNEGLENAAYWFKLAIGRKASCSFKKLGWYTGEKLSDVDRKRCEDEAIEAAKNGEFTFLARVADSYINGTRGYPEDKKKGFFYLEQAIQQNNPAAQLMKAVYLSGVNYLSSWRVKKSQPMEALELFLLARKSHQELVKKTQPCKVVMQILKEDISHPASEWIATIYNFACEQRKKNHALAANLLELFSITPDAGAKREKVLRYLEKDGHPENRFWLAAAMADESDANLAEALIMATISFHDGFPPATTLLSHLYEKEENNENNVLACSHYMGAQQMKQLDIEPEFNIISTVRCFWRLGMLDKADYVFMSCPNISWDKNPEGCFVKFVASSIASDWEPFDGLDMAISKGSYRAHIWKLRKELSNFHRGEMEKTIQFREEMKECLLTDEAKILELAFQSHEFQQKLTIPAGYCDSPRCAFRALDLYESGFIKLDRGVTPMDLIKTLLSDLSDEECYLLRRDPGAVNVISAIIKEMDDALISMNSHNRQRGYHLAACLSCDPDHHIKEAECLIDMGRLDFAWKTIQRARCEYESKCSRQQEIQKIFMDLSCENSQVWQEVDELARTKTNRIKIEMEHLETLIKSRQSECLEDFPLDIPSENLIEELKKALPATDLELDSDEGKAVQTLKGLVVYLPAITFDEKIAQINPAESDDETVQVLGRYFYNLGVAHCRLKNHPKAYHYIDFAMKYKFEKAGELAWKYYYFFHDFTKAIKCLEGISPDVLQKKIADSFKTDAYCMQVSLSPWTRGHTEGGQEIQQHEGGCVIQAKKACELGSGYGYATLADYFACALESTKLNKEDHLKYTQQLQVFTDNAVQMRSTTVMKSILNGFLSGEPKVYPINAWRLICAFRACPLPSLSRGEINQFCPTILTPDTDVAELGSAENASMDIQALYYMLQNLDSDSHAILYLWLKTGQLKENAFDVESLLLSTEKKNLIEFLARIINEKKCSDEDLKKHTAQMSPKLKDLVNLTLAQLSVIGAVEAGSMILNKRKDILKKAAQDGYICAYTYLGLMERYTGNKLSAIGTYEKTVAGKEASFLAGDTDVAYLYAQALLTDLGPSETHFQNAKIALEYAMNGAHTGAAALYVRLSTKYKSFGSPELSAIFDFGEDTAPCFLVKLWAVILNSGGQLQKVHQSVIEIYSSLDEPLTLFYLIAMGKALPAVREYINLDEVAANLVKYMKQENACWLMDHPDTPNVCEVLLSLAGRRGDAERKEIVKLVQWLNPQYRPKVVNSRTKPVRESRGSTQCEKSAALKKQKIKREDSSKPGSAKGELADRSPAPYPAAQAPSSDLTPEQYLNSIQSKEKTFESAYCEERIATCLEQGGLDETMKWLKVSADCQSVNRPDQVVEALHQALKKVPVQLPWVIYLINETSKVQLPSDDKISAVLELCENLLLQQSQVPDVQTDSVEYLYQFLKRHKCQPFQKMDVCTLSSVMNTSWKCTEIPSDLVEFVEQQDLSRFQTHHQYKQLCYHIVRYYRRQSPANNDKALSWVFAMEPGRASQKNGADKTLVKMLQHELTLPGPDVEWIVLLFTKVVQPQKVCQLTPKMIAGVAKILPDNLSPDSSLCKSGVAGYLADSLAESLEKKKVEIDGSCDIAHVHGYCRSDKSRIRLIQQVLKCGKPPKEVDVVTGLCKELLASGDVDTIMLALERLETLIWQHPAKIIETIATLQSRPKKVKNKWESLYEWCLAQEERAKNPEQAVTQLTVEVQSACDQLKDATDIIPEAKWILRQLVVRAQVHSRNFSDNYINWLNALEDTENAFLVRKALKMQDSGTPVPNQLRQKLQEMKSSVIGLFSQEQQERITALVMPRPELEESITVLTTSGPGDNDEVEPVLSSEPDRVAAVVETKSSSPLPPPSLVEPMEESSDFPVQEPAVQEPAVQEPKGDREQLQSDDSLKESAESAADLSETSPSEWKVDKNKPAGLPMGKDALSIWGHKDLPDEFSQAWFGSRESAGASAATVSQEFEVETGIAALDNLILNTELPVDTDQLEKEYKWLIKLAQAQFGSKRSEAIQGHFQILLLYRTIITHAAMEQYHLVIQSIGELANICQGCFLALPPRIQSGLISTLELYIGKLNTEDHPQTLPTFTTLLRHMYLYQRLDRLNERVKNSPDENTENELCHLLKEWKDSKNGPFKIDYFCHKAQTLIEYEQARKTPKKWKEFAKKVESPEFSRMPVQHYKEAQEFVAPLLETDIPQEMKPYLFMLKLCSSIQWIDERKLSVNYSDQDRSESTAFLMKIRVFNCKIPDSLHPLLISLIHALDEIQLKSVDHNVNRIMGNIQRGLRQAINDKLPIEKKVMVPQSPVGLPF</sequence>
<accession>A0ABT0PKZ5</accession>
<dbReference type="Gene3D" id="1.25.40.10">
    <property type="entry name" value="Tetratricopeptide repeat domain"/>
    <property type="match status" value="1"/>
</dbReference>
<dbReference type="Proteomes" id="UP001203338">
    <property type="component" value="Unassembled WGS sequence"/>
</dbReference>
<feature type="region of interest" description="Disordered" evidence="1">
    <location>
        <begin position="2066"/>
        <end position="2142"/>
    </location>
</feature>
<dbReference type="RefSeq" id="WP_249701743.1">
    <property type="nucleotide sequence ID" value="NZ_JAMFLX010000043.1"/>
</dbReference>
<keyword evidence="3" id="KW-1185">Reference proteome</keyword>
<feature type="compositionally biased region" description="Basic and acidic residues" evidence="1">
    <location>
        <begin position="11"/>
        <end position="20"/>
    </location>
</feature>
<evidence type="ECO:0000256" key="1">
    <source>
        <dbReference type="SAM" id="MobiDB-lite"/>
    </source>
</evidence>